<dbReference type="PANTHER" id="PTHR11462">
    <property type="entry name" value="JUN TRANSCRIPTION FACTOR-RELATED"/>
    <property type="match status" value="1"/>
</dbReference>
<dbReference type="OrthoDB" id="5419235at2759"/>
<feature type="coiled-coil region" evidence="9">
    <location>
        <begin position="186"/>
        <end position="227"/>
    </location>
</feature>
<gene>
    <name evidence="11" type="ORF">METBISCDRAFT_26499</name>
</gene>
<keyword evidence="3" id="KW-0805">Transcription regulation</keyword>
<feature type="domain" description="BZIP" evidence="10">
    <location>
        <begin position="181"/>
        <end position="226"/>
    </location>
</feature>
<dbReference type="GO" id="GO:0005634">
    <property type="term" value="C:nucleus"/>
    <property type="evidence" value="ECO:0007669"/>
    <property type="project" value="UniProtKB-SubCell"/>
</dbReference>
<keyword evidence="9" id="KW-0175">Coiled coil</keyword>
<evidence type="ECO:0000313" key="12">
    <source>
        <dbReference type="Proteomes" id="UP000268321"/>
    </source>
</evidence>
<dbReference type="PROSITE" id="PS00036">
    <property type="entry name" value="BZIP_BASIC"/>
    <property type="match status" value="1"/>
</dbReference>
<evidence type="ECO:0000256" key="6">
    <source>
        <dbReference type="ARBA" id="ARBA00023163"/>
    </source>
</evidence>
<evidence type="ECO:0000256" key="3">
    <source>
        <dbReference type="ARBA" id="ARBA00023015"/>
    </source>
</evidence>
<reference evidence="12" key="1">
    <citation type="journal article" date="2018" name="Nat. Microbiol.">
        <title>Leveraging single-cell genomics to expand the fungal tree of life.</title>
        <authorList>
            <person name="Ahrendt S.R."/>
            <person name="Quandt C.A."/>
            <person name="Ciobanu D."/>
            <person name="Clum A."/>
            <person name="Salamov A."/>
            <person name="Andreopoulos B."/>
            <person name="Cheng J.F."/>
            <person name="Woyke T."/>
            <person name="Pelin A."/>
            <person name="Henrissat B."/>
            <person name="Reynolds N.K."/>
            <person name="Benny G.L."/>
            <person name="Smith M.E."/>
            <person name="James T.Y."/>
            <person name="Grigoriev I.V."/>
        </authorList>
    </citation>
    <scope>NUCLEOTIDE SEQUENCE [LARGE SCALE GENOMIC DNA]</scope>
    <source>
        <strain evidence="12">Baker2002</strain>
    </source>
</reference>
<dbReference type="CDD" id="cd12192">
    <property type="entry name" value="GCN4_cent"/>
    <property type="match status" value="1"/>
</dbReference>
<evidence type="ECO:0000259" key="10">
    <source>
        <dbReference type="PROSITE" id="PS50217"/>
    </source>
</evidence>
<dbReference type="Proteomes" id="UP000268321">
    <property type="component" value="Unassembled WGS sequence"/>
</dbReference>
<keyword evidence="2" id="KW-0028">Amino-acid biosynthesis</keyword>
<evidence type="ECO:0000313" key="11">
    <source>
        <dbReference type="EMBL" id="RKP31553.1"/>
    </source>
</evidence>
<organism evidence="11 12">
    <name type="scientific">Metschnikowia bicuspidata</name>
    <dbReference type="NCBI Taxonomy" id="27322"/>
    <lineage>
        <taxon>Eukaryota</taxon>
        <taxon>Fungi</taxon>
        <taxon>Dikarya</taxon>
        <taxon>Ascomycota</taxon>
        <taxon>Saccharomycotina</taxon>
        <taxon>Pichiomycetes</taxon>
        <taxon>Metschnikowiaceae</taxon>
        <taxon>Metschnikowia</taxon>
    </lineage>
</organism>
<comment type="similarity">
    <text evidence="8">Belongs to the bZIP family. GCN4 subfamily.</text>
</comment>
<evidence type="ECO:0000256" key="9">
    <source>
        <dbReference type="SAM" id="Coils"/>
    </source>
</evidence>
<dbReference type="InterPro" id="IPR046347">
    <property type="entry name" value="bZIP_sf"/>
</dbReference>
<sequence>MVFKQEQIDQLSCTLPVPTDVKSEMDRSPIAIHSEVLESVFSCNIEDRESHLLTDTPMFEDLDLILDGTKVNSKEDWISLFKDDVPCEAIGSLPEKDDILDDLFGDDFKESLDFAPAMKVQPAKQLETPMTPMLNTPKIADDASLKKRKVNQFRCVTLAKNQRTQPLKPLAADNGDFVAMKRARNTEAARRSRARKMERMSQLENKVDELTQDKSQLMKEVNRLKKLLAQNNIVC</sequence>
<dbReference type="SMART" id="SM00338">
    <property type="entry name" value="BRLZ"/>
    <property type="match status" value="1"/>
</dbReference>
<dbReference type="CDD" id="cd12193">
    <property type="entry name" value="bZIP_GCN4"/>
    <property type="match status" value="1"/>
</dbReference>
<comment type="subcellular location">
    <subcellularLocation>
        <location evidence="1">Nucleus</location>
    </subcellularLocation>
</comment>
<dbReference type="SUPFAM" id="SSF57959">
    <property type="entry name" value="Leucine zipper domain"/>
    <property type="match status" value="1"/>
</dbReference>
<name>A0A4P9ZFB1_9ASCO</name>
<evidence type="ECO:0000256" key="1">
    <source>
        <dbReference type="ARBA" id="ARBA00004123"/>
    </source>
</evidence>
<evidence type="ECO:0000256" key="2">
    <source>
        <dbReference type="ARBA" id="ARBA00022605"/>
    </source>
</evidence>
<protein>
    <recommendedName>
        <fullName evidence="10">BZIP domain-containing protein</fullName>
    </recommendedName>
</protein>
<dbReference type="GO" id="GO:0000981">
    <property type="term" value="F:DNA-binding transcription factor activity, RNA polymerase II-specific"/>
    <property type="evidence" value="ECO:0007669"/>
    <property type="project" value="TreeGrafter"/>
</dbReference>
<keyword evidence="12" id="KW-1185">Reference proteome</keyword>
<dbReference type="PROSITE" id="PS50217">
    <property type="entry name" value="BZIP"/>
    <property type="match status" value="1"/>
</dbReference>
<evidence type="ECO:0000256" key="8">
    <source>
        <dbReference type="ARBA" id="ARBA00061302"/>
    </source>
</evidence>
<proteinExistence type="inferred from homology"/>
<dbReference type="FunFam" id="3.30.160.60:FF:001491">
    <property type="entry name" value="Cross-pathway control protein A"/>
    <property type="match status" value="1"/>
</dbReference>
<dbReference type="GO" id="GO:0000978">
    <property type="term" value="F:RNA polymerase II cis-regulatory region sequence-specific DNA binding"/>
    <property type="evidence" value="ECO:0007669"/>
    <property type="project" value="TreeGrafter"/>
</dbReference>
<dbReference type="EMBL" id="ML004440">
    <property type="protein sequence ID" value="RKP31553.1"/>
    <property type="molecule type" value="Genomic_DNA"/>
</dbReference>
<keyword evidence="4" id="KW-0238">DNA-binding</keyword>
<keyword evidence="7" id="KW-0539">Nucleus</keyword>
<dbReference type="GO" id="GO:0005667">
    <property type="term" value="C:transcription regulator complex"/>
    <property type="evidence" value="ECO:0007669"/>
    <property type="project" value="TreeGrafter"/>
</dbReference>
<keyword evidence="6" id="KW-0804">Transcription</keyword>
<dbReference type="Pfam" id="PF00170">
    <property type="entry name" value="bZIP_1"/>
    <property type="match status" value="1"/>
</dbReference>
<accession>A0A4P9ZFB1</accession>
<evidence type="ECO:0000256" key="5">
    <source>
        <dbReference type="ARBA" id="ARBA00023159"/>
    </source>
</evidence>
<dbReference type="GO" id="GO:1903833">
    <property type="term" value="P:positive regulation of cellular response to amino acid starvation"/>
    <property type="evidence" value="ECO:0007669"/>
    <property type="project" value="TreeGrafter"/>
</dbReference>
<dbReference type="AlphaFoldDB" id="A0A4P9ZFB1"/>
<keyword evidence="5" id="KW-0010">Activator</keyword>
<dbReference type="InterPro" id="IPR004827">
    <property type="entry name" value="bZIP"/>
</dbReference>
<dbReference type="InterPro" id="IPR050946">
    <property type="entry name" value="AP-1_TF_bZIP"/>
</dbReference>
<dbReference type="GO" id="GO:0001080">
    <property type="term" value="P:nitrogen catabolite activation of transcription from RNA polymerase II promoter"/>
    <property type="evidence" value="ECO:0007669"/>
    <property type="project" value="TreeGrafter"/>
</dbReference>
<dbReference type="Gene3D" id="3.30.160.60">
    <property type="entry name" value="Classic Zinc Finger"/>
    <property type="match status" value="1"/>
</dbReference>
<dbReference type="GO" id="GO:0008652">
    <property type="term" value="P:amino acid biosynthetic process"/>
    <property type="evidence" value="ECO:0007669"/>
    <property type="project" value="UniProtKB-KW"/>
</dbReference>
<evidence type="ECO:0000256" key="4">
    <source>
        <dbReference type="ARBA" id="ARBA00023125"/>
    </source>
</evidence>
<evidence type="ECO:0000256" key="7">
    <source>
        <dbReference type="ARBA" id="ARBA00023242"/>
    </source>
</evidence>
<dbReference type="PANTHER" id="PTHR11462:SF35">
    <property type="entry name" value="TRANSCRIPTION FACTOR JRA"/>
    <property type="match status" value="1"/>
</dbReference>